<dbReference type="AlphaFoldDB" id="A0A7R9HZG9"/>
<evidence type="ECO:0000256" key="1">
    <source>
        <dbReference type="SAM" id="MobiDB-lite"/>
    </source>
</evidence>
<dbReference type="PANTHER" id="PTHR17695:SF11">
    <property type="entry name" value="SMALL SUBUNIT PROCESSOME COMPONENT 20 HOMOLOG"/>
    <property type="match status" value="1"/>
</dbReference>
<dbReference type="InterPro" id="IPR052575">
    <property type="entry name" value="SSU_processome_comp_20"/>
</dbReference>
<gene>
    <name evidence="3" type="ORF">TBIB3V08_LOCUS4297</name>
</gene>
<dbReference type="GO" id="GO:0030686">
    <property type="term" value="C:90S preribosome"/>
    <property type="evidence" value="ECO:0007669"/>
    <property type="project" value="TreeGrafter"/>
</dbReference>
<accession>A0A7R9HZG9</accession>
<dbReference type="PANTHER" id="PTHR17695">
    <property type="entry name" value="SMALL SUBUNIT PROCESSOME COMPONENT 20 HOMOLOG"/>
    <property type="match status" value="1"/>
</dbReference>
<dbReference type="EMBL" id="OD565465">
    <property type="protein sequence ID" value="CAD7441851.1"/>
    <property type="molecule type" value="Genomic_DNA"/>
</dbReference>
<name>A0A7R9HZG9_9NEOP</name>
<feature type="domain" description="U3 small nucleolar RNA-associated protein 20" evidence="2">
    <location>
        <begin position="99"/>
        <end position="275"/>
    </location>
</feature>
<dbReference type="Pfam" id="PF20416">
    <property type="entry name" value="UTP20"/>
    <property type="match status" value="1"/>
</dbReference>
<sequence length="317" mass="35268">MDQSPPEQEVITPSEPAVTRNTILPRSTAGRVIRVISVGLLPQLHRCIAQRTQAESSHKVNKRQRGFDSDKEDILRNPSSAGRCQTIAETALCGDGAELARSRLDSVRRVTRETLQQIMVALGPSHLATLVKEMMALLTRGFEVHVLVYTVHSIMVALKGLFKAGDIDGCLQDILEVCQRDLFGSLAEEKEVVQIARNVQEARSTKSFHTFSLLAQFISDSCLTDLLLPLKQMLTSSFSHKTISRVSECLRHIVMGLTDNTFLSVESLLIFTYGVTSDSIPELTSTIKKKELTPTQREKLSRRQVDTFIIPAAPRTR</sequence>
<dbReference type="InterPro" id="IPR046523">
    <property type="entry name" value="UTP20_dom"/>
</dbReference>
<dbReference type="GO" id="GO:0032040">
    <property type="term" value="C:small-subunit processome"/>
    <property type="evidence" value="ECO:0007669"/>
    <property type="project" value="TreeGrafter"/>
</dbReference>
<feature type="region of interest" description="Disordered" evidence="1">
    <location>
        <begin position="51"/>
        <end position="72"/>
    </location>
</feature>
<protein>
    <recommendedName>
        <fullName evidence="2">U3 small nucleolar RNA-associated protein 20 domain-containing protein</fullName>
    </recommendedName>
</protein>
<organism evidence="3">
    <name type="scientific">Timema bartmani</name>
    <dbReference type="NCBI Taxonomy" id="61472"/>
    <lineage>
        <taxon>Eukaryota</taxon>
        <taxon>Metazoa</taxon>
        <taxon>Ecdysozoa</taxon>
        <taxon>Arthropoda</taxon>
        <taxon>Hexapoda</taxon>
        <taxon>Insecta</taxon>
        <taxon>Pterygota</taxon>
        <taxon>Neoptera</taxon>
        <taxon>Polyneoptera</taxon>
        <taxon>Phasmatodea</taxon>
        <taxon>Timematodea</taxon>
        <taxon>Timematoidea</taxon>
        <taxon>Timematidae</taxon>
        <taxon>Timema</taxon>
    </lineage>
</organism>
<evidence type="ECO:0000259" key="2">
    <source>
        <dbReference type="Pfam" id="PF20416"/>
    </source>
</evidence>
<reference evidence="3" key="1">
    <citation type="submission" date="2020-11" db="EMBL/GenBank/DDBJ databases">
        <authorList>
            <person name="Tran Van P."/>
        </authorList>
    </citation>
    <scope>NUCLEOTIDE SEQUENCE</scope>
</reference>
<evidence type="ECO:0000313" key="3">
    <source>
        <dbReference type="EMBL" id="CAD7441851.1"/>
    </source>
</evidence>
<proteinExistence type="predicted"/>